<dbReference type="AlphaFoldDB" id="A0AAV5CLW3"/>
<proteinExistence type="predicted"/>
<evidence type="ECO:0000256" key="1">
    <source>
        <dbReference type="SAM" id="Phobius"/>
    </source>
</evidence>
<keyword evidence="3" id="KW-1185">Reference proteome</keyword>
<comment type="caution">
    <text evidence="2">The sequence shown here is derived from an EMBL/GenBank/DDBJ whole genome shotgun (WGS) entry which is preliminary data.</text>
</comment>
<evidence type="ECO:0000313" key="2">
    <source>
        <dbReference type="EMBL" id="GJM99155.1"/>
    </source>
</evidence>
<protein>
    <submittedName>
        <fullName evidence="2">Uncharacterized protein</fullName>
    </submittedName>
</protein>
<reference evidence="2" key="2">
    <citation type="submission" date="2021-12" db="EMBL/GenBank/DDBJ databases">
        <title>Resequencing data analysis of finger millet.</title>
        <authorList>
            <person name="Hatakeyama M."/>
            <person name="Aluri S."/>
            <person name="Balachadran M.T."/>
            <person name="Sivarajan S.R."/>
            <person name="Poveda L."/>
            <person name="Shimizu-Inatsugi R."/>
            <person name="Schlapbach R."/>
            <person name="Sreeman S.M."/>
            <person name="Shimizu K.K."/>
        </authorList>
    </citation>
    <scope>NUCLEOTIDE SEQUENCE</scope>
</reference>
<gene>
    <name evidence="2" type="primary">ga16234</name>
    <name evidence="2" type="ORF">PR202_ga16234</name>
</gene>
<keyword evidence="1" id="KW-0472">Membrane</keyword>
<accession>A0AAV5CLW3</accession>
<name>A0AAV5CLW3_ELECO</name>
<keyword evidence="1" id="KW-0812">Transmembrane</keyword>
<feature type="transmembrane region" description="Helical" evidence="1">
    <location>
        <begin position="26"/>
        <end position="48"/>
    </location>
</feature>
<reference evidence="2" key="1">
    <citation type="journal article" date="2018" name="DNA Res.">
        <title>Multiple hybrid de novo genome assembly of finger millet, an orphan allotetraploid crop.</title>
        <authorList>
            <person name="Hatakeyama M."/>
            <person name="Aluri S."/>
            <person name="Balachadran M.T."/>
            <person name="Sivarajan S.R."/>
            <person name="Patrignani A."/>
            <person name="Gruter S."/>
            <person name="Poveda L."/>
            <person name="Shimizu-Inatsugi R."/>
            <person name="Baeten J."/>
            <person name="Francoijs K.J."/>
            <person name="Nataraja K.N."/>
            <person name="Reddy Y.A.N."/>
            <person name="Phadnis S."/>
            <person name="Ravikumar R.L."/>
            <person name="Schlapbach R."/>
            <person name="Sreeman S.M."/>
            <person name="Shimizu K.K."/>
        </authorList>
    </citation>
    <scope>NUCLEOTIDE SEQUENCE</scope>
</reference>
<dbReference type="EMBL" id="BQKI01000007">
    <property type="protein sequence ID" value="GJM99155.1"/>
    <property type="molecule type" value="Genomic_DNA"/>
</dbReference>
<sequence length="119" mass="13380">MDGPTRPTPRIKSRCPHRIPLSLSSVHFSLAVVVFLAAHCKHLLLPSFPSPVRSKKKKRSRRVGLLRNLFARFSVSIYGLVTTWVAVGLSVLRVSSILDWKEGTLGLQSPWRPLLSVWL</sequence>
<feature type="transmembrane region" description="Helical" evidence="1">
    <location>
        <begin position="69"/>
        <end position="92"/>
    </location>
</feature>
<evidence type="ECO:0000313" key="3">
    <source>
        <dbReference type="Proteomes" id="UP001054889"/>
    </source>
</evidence>
<organism evidence="2 3">
    <name type="scientific">Eleusine coracana subsp. coracana</name>
    <dbReference type="NCBI Taxonomy" id="191504"/>
    <lineage>
        <taxon>Eukaryota</taxon>
        <taxon>Viridiplantae</taxon>
        <taxon>Streptophyta</taxon>
        <taxon>Embryophyta</taxon>
        <taxon>Tracheophyta</taxon>
        <taxon>Spermatophyta</taxon>
        <taxon>Magnoliopsida</taxon>
        <taxon>Liliopsida</taxon>
        <taxon>Poales</taxon>
        <taxon>Poaceae</taxon>
        <taxon>PACMAD clade</taxon>
        <taxon>Chloridoideae</taxon>
        <taxon>Cynodonteae</taxon>
        <taxon>Eleusininae</taxon>
        <taxon>Eleusine</taxon>
    </lineage>
</organism>
<dbReference type="Proteomes" id="UP001054889">
    <property type="component" value="Unassembled WGS sequence"/>
</dbReference>
<keyword evidence="1" id="KW-1133">Transmembrane helix</keyword>